<keyword evidence="3" id="KW-1185">Reference proteome</keyword>
<comment type="caution">
    <text evidence="2">The sequence shown here is derived from an EMBL/GenBank/DDBJ whole genome shotgun (WGS) entry which is preliminary data.</text>
</comment>
<evidence type="ECO:0000313" key="2">
    <source>
        <dbReference type="EMBL" id="CAK9068022.1"/>
    </source>
</evidence>
<feature type="region of interest" description="Disordered" evidence="1">
    <location>
        <begin position="70"/>
        <end position="105"/>
    </location>
</feature>
<gene>
    <name evidence="2" type="ORF">CCMP2556_LOCUS33406</name>
</gene>
<dbReference type="Proteomes" id="UP001642484">
    <property type="component" value="Unassembled WGS sequence"/>
</dbReference>
<dbReference type="EMBL" id="CAXAMN010022284">
    <property type="protein sequence ID" value="CAK9068022.1"/>
    <property type="molecule type" value="Genomic_DNA"/>
</dbReference>
<name>A0ABP0NW38_9DINO</name>
<sequence length="576" mass="65769">MFAPNGQLATVHRARTAWALGLGRAPLLTGAPRAPFEPRPRPFLGRWFRAASLAPCVVLRKKLSLWSDGPSGNTALAPKSRGLPKGRRSHRRLHSTAKLPAMSKDGGSQEEFEEYWKWFKEPRQVGEWIERRSHPQVNLLPYWYHSLSDETVFEAPSTEEAKVLEPLEPLELQGPIASLSVPELRSKLQDPEELQRLEFTDALLARRAVWEYETFIPRVLSWHDFQYNTFWFFIKERGSKDRREEKRGYFGPGADDSKMFAHEGFFMEVAHLASQRLERIHPINLVYLLWTFTRAGVQAHDFFNKAADHFCNGLLPSLDRCGSPGQIASGLRGAKTVSCASETEDVLYHLYRVSFWSYRKSNWLCTLVWCFSRQRLRHQRLFEKAAVELQRTLRVRSLAPRNFQNTMIAYRWFGRGHHEAVDALPPTLAQWLPRLLDGHDERTPKLRKEVMFSYTCQDGSVVPADAFRINGLNLIARGFLHLDAGSAPSVEACFESMTDYVLRSGRRSPNWMRSDGDLCQFALVVAEAAAKGWPGAASWLERLEAQLQLIRANARPRELSQLETALEHAKMAASAS</sequence>
<reference evidence="2 3" key="1">
    <citation type="submission" date="2024-02" db="EMBL/GenBank/DDBJ databases">
        <authorList>
            <person name="Chen Y."/>
            <person name="Shah S."/>
            <person name="Dougan E. K."/>
            <person name="Thang M."/>
            <person name="Chan C."/>
        </authorList>
    </citation>
    <scope>NUCLEOTIDE SEQUENCE [LARGE SCALE GENOMIC DNA]</scope>
</reference>
<proteinExistence type="predicted"/>
<organism evidence="2 3">
    <name type="scientific">Durusdinium trenchii</name>
    <dbReference type="NCBI Taxonomy" id="1381693"/>
    <lineage>
        <taxon>Eukaryota</taxon>
        <taxon>Sar</taxon>
        <taxon>Alveolata</taxon>
        <taxon>Dinophyceae</taxon>
        <taxon>Suessiales</taxon>
        <taxon>Symbiodiniaceae</taxon>
        <taxon>Durusdinium</taxon>
    </lineage>
</organism>
<evidence type="ECO:0000313" key="3">
    <source>
        <dbReference type="Proteomes" id="UP001642484"/>
    </source>
</evidence>
<accession>A0ABP0NW38</accession>
<protein>
    <submittedName>
        <fullName evidence="2">Uncharacterized protein</fullName>
    </submittedName>
</protein>
<feature type="compositionally biased region" description="Basic residues" evidence="1">
    <location>
        <begin position="82"/>
        <end position="95"/>
    </location>
</feature>
<evidence type="ECO:0000256" key="1">
    <source>
        <dbReference type="SAM" id="MobiDB-lite"/>
    </source>
</evidence>